<dbReference type="Proteomes" id="UP000183454">
    <property type="component" value="Unassembled WGS sequence"/>
</dbReference>
<name>A0A1H2Z987_9PROT</name>
<proteinExistence type="predicted"/>
<dbReference type="RefSeq" id="WP_074668148.1">
    <property type="nucleotide sequence ID" value="NZ_FNNH01000068.1"/>
</dbReference>
<dbReference type="PANTHER" id="PTHR35566">
    <property type="entry name" value="BLR3599 PROTEIN"/>
    <property type="match status" value="1"/>
</dbReference>
<gene>
    <name evidence="1" type="ORF">SAMN05421882_10684</name>
</gene>
<dbReference type="NCBIfam" id="TIGR03353">
    <property type="entry name" value="VI_chp_4"/>
    <property type="match status" value="1"/>
</dbReference>
<organism evidence="1 2">
    <name type="scientific">Nitrosomonas communis</name>
    <dbReference type="NCBI Taxonomy" id="44574"/>
    <lineage>
        <taxon>Bacteria</taxon>
        <taxon>Pseudomonadati</taxon>
        <taxon>Pseudomonadota</taxon>
        <taxon>Betaproteobacteria</taxon>
        <taxon>Nitrosomonadales</taxon>
        <taxon>Nitrosomonadaceae</taxon>
        <taxon>Nitrosomonas</taxon>
    </lineage>
</organism>
<reference evidence="1 2" key="1">
    <citation type="submission" date="2016-10" db="EMBL/GenBank/DDBJ databases">
        <authorList>
            <person name="de Groot N.N."/>
        </authorList>
    </citation>
    <scope>NUCLEOTIDE SEQUENCE [LARGE SCALE GENOMIC DNA]</scope>
    <source>
        <strain evidence="1 2">Nm110</strain>
    </source>
</reference>
<dbReference type="Pfam" id="PF05936">
    <property type="entry name" value="T6SS_VasE"/>
    <property type="match status" value="1"/>
</dbReference>
<dbReference type="PANTHER" id="PTHR35566:SF1">
    <property type="entry name" value="TYPE VI SECRETION SYSTEM BASEPLATE COMPONENT TSSK1"/>
    <property type="match status" value="1"/>
</dbReference>
<evidence type="ECO:0000313" key="2">
    <source>
        <dbReference type="Proteomes" id="UP000183454"/>
    </source>
</evidence>
<dbReference type="EMBL" id="FNNH01000068">
    <property type="protein sequence ID" value="SDX13558.1"/>
    <property type="molecule type" value="Genomic_DNA"/>
</dbReference>
<accession>A0A1H2Z987</accession>
<evidence type="ECO:0000313" key="1">
    <source>
        <dbReference type="EMBL" id="SDX13558.1"/>
    </source>
</evidence>
<sequence>MSWNNKVIWSEGMFLQPQHFQQHDRYLERLLDSRTAPLLGYSWGFSHLELNPSVLKHGKIQLTSARGIFPDGTPFDFPYQDKPPQPIQIDAEIRDEQIVLALPMRRAGLQETDSSIDKDNSNPDNSLIRFFIDEIDVIDSNTQTNNNATLQVGQLRLKLMRKRDATDAYTTLGVVHITERRQDNELVLQKEFIPPMLHAGADTILSGYMQELYGLLHQRGELLASLISQPGHRGIAEIADFLMLQTINRYEPLFAHLITAPMLHPERLYSICLNLAGDLSTFSSNFRRPQPYPTYLHDELFESFGPLMAELRRAFTSQIERNAISIELQDRQHGYRLAVINNKELFKSANFYLAVNAQIPSETLRTRLPTQIKIGPVEKLQELVNLALSGIPIMPLSVAPREIPFHAGFSYFQLDRNNEFWKQLEHSAGLGMHIAGDWPGLELEFWAIKGEKH</sequence>
<dbReference type="AlphaFoldDB" id="A0A1H2Z987"/>
<dbReference type="InterPro" id="IPR010263">
    <property type="entry name" value="T6SS_TssK"/>
</dbReference>
<protein>
    <submittedName>
        <fullName evidence="1">Type VI secretion system protein ImpJ</fullName>
    </submittedName>
</protein>